<proteinExistence type="predicted"/>
<dbReference type="EMBL" id="CP099959">
    <property type="protein sequence ID" value="XCC57388.1"/>
    <property type="molecule type" value="Genomic_DNA"/>
</dbReference>
<organism evidence="2">
    <name type="scientific">Polynucleobacter sp. UK-FUSCHL-C3</name>
    <dbReference type="NCBI Taxonomy" id="2955208"/>
    <lineage>
        <taxon>Bacteria</taxon>
        <taxon>Pseudomonadati</taxon>
        <taxon>Pseudomonadota</taxon>
        <taxon>Betaproteobacteria</taxon>
        <taxon>Burkholderiales</taxon>
        <taxon>Burkholderiaceae</taxon>
        <taxon>Polynucleobacter</taxon>
    </lineage>
</organism>
<keyword evidence="1" id="KW-0812">Transmembrane</keyword>
<dbReference type="AlphaFoldDB" id="A0AAU8A2J5"/>
<dbReference type="RefSeq" id="WP_353438418.1">
    <property type="nucleotide sequence ID" value="NZ_CP099959.1"/>
</dbReference>
<accession>A0AAU8A2J5</accession>
<keyword evidence="1" id="KW-1133">Transmembrane helix</keyword>
<feature type="transmembrane region" description="Helical" evidence="1">
    <location>
        <begin position="41"/>
        <end position="64"/>
    </location>
</feature>
<sequence length="178" mass="19522">MLNLSTKQTVVIAVAFSLVLWATRGQHVASLFGLPDATWAISFMVGFLFGPLLFLVILAQAFLVDYLAMGNSLMNMAYFSLIPAYLALYLTGKWFRGQYDKQGLTLGAFALSFIGGIAICELVSSGSFYFQKSTASLSGFVELFGQYFFGNLFFAFCYVLVSSLAFYLMVGATNKKLA</sequence>
<feature type="transmembrane region" description="Helical" evidence="1">
    <location>
        <begin position="107"/>
        <end position="130"/>
    </location>
</feature>
<evidence type="ECO:0000313" key="2">
    <source>
        <dbReference type="EMBL" id="XCC57388.1"/>
    </source>
</evidence>
<keyword evidence="1" id="KW-0472">Membrane</keyword>
<reference evidence="2" key="1">
    <citation type="submission" date="2022-06" db="EMBL/GenBank/DDBJ databases">
        <title>New Polynucleobacter species.</title>
        <authorList>
            <person name="Hahn M.W."/>
        </authorList>
    </citation>
    <scope>NUCLEOTIDE SEQUENCE</scope>
    <source>
        <strain evidence="2">UK-FUSCHL-C3</strain>
    </source>
</reference>
<evidence type="ECO:0000256" key="1">
    <source>
        <dbReference type="SAM" id="Phobius"/>
    </source>
</evidence>
<protein>
    <submittedName>
        <fullName evidence="2">Uncharacterized protein</fullName>
    </submittedName>
</protein>
<feature type="transmembrane region" description="Helical" evidence="1">
    <location>
        <begin position="151"/>
        <end position="170"/>
    </location>
</feature>
<gene>
    <name evidence="2" type="ORF">NKE59_07785</name>
</gene>
<name>A0AAU8A2J5_9BURK</name>
<feature type="transmembrane region" description="Helical" evidence="1">
    <location>
        <begin position="76"/>
        <end position="95"/>
    </location>
</feature>